<name>A0ABR3B9S2_PHYBL</name>
<evidence type="ECO:0000313" key="5">
    <source>
        <dbReference type="EMBL" id="KAL0092130.1"/>
    </source>
</evidence>
<feature type="transmembrane region" description="Helical" evidence="4">
    <location>
        <begin position="21"/>
        <end position="41"/>
    </location>
</feature>
<evidence type="ECO:0000256" key="3">
    <source>
        <dbReference type="ARBA" id="ARBA00022927"/>
    </source>
</evidence>
<comment type="caution">
    <text evidence="5">The sequence shown here is derived from an EMBL/GenBank/DDBJ whole genome shotgun (WGS) entry which is preliminary data.</text>
</comment>
<proteinExistence type="predicted"/>
<keyword evidence="4" id="KW-1133">Transmembrane helix</keyword>
<keyword evidence="4" id="KW-0812">Transmembrane</keyword>
<organism evidence="5 6">
    <name type="scientific">Phycomyces blakesleeanus</name>
    <dbReference type="NCBI Taxonomy" id="4837"/>
    <lineage>
        <taxon>Eukaryota</taxon>
        <taxon>Fungi</taxon>
        <taxon>Fungi incertae sedis</taxon>
        <taxon>Mucoromycota</taxon>
        <taxon>Mucoromycotina</taxon>
        <taxon>Mucoromycetes</taxon>
        <taxon>Mucorales</taxon>
        <taxon>Phycomycetaceae</taxon>
        <taxon>Phycomyces</taxon>
    </lineage>
</organism>
<dbReference type="Pfam" id="PF04421">
    <property type="entry name" value="Mss4"/>
    <property type="match status" value="1"/>
</dbReference>
<keyword evidence="6" id="KW-1185">Reference proteome</keyword>
<dbReference type="EMBL" id="JBCLYO010000003">
    <property type="protein sequence ID" value="KAL0092130.1"/>
    <property type="molecule type" value="Genomic_DNA"/>
</dbReference>
<keyword evidence="4" id="KW-0472">Membrane</keyword>
<dbReference type="Gene3D" id="2.170.150.10">
    <property type="entry name" value="Metal Binding Protein, Guanine Nucleotide Exchange Factor, Chain A"/>
    <property type="match status" value="1"/>
</dbReference>
<keyword evidence="1" id="KW-0813">Transport</keyword>
<dbReference type="SUPFAM" id="SSF51316">
    <property type="entry name" value="Mss4-like"/>
    <property type="match status" value="1"/>
</dbReference>
<evidence type="ECO:0000256" key="2">
    <source>
        <dbReference type="ARBA" id="ARBA00022658"/>
    </source>
</evidence>
<evidence type="ECO:0000313" key="6">
    <source>
        <dbReference type="Proteomes" id="UP001448207"/>
    </source>
</evidence>
<dbReference type="PANTHER" id="PTHR13276:SF0">
    <property type="entry name" value="GUANINE NUCLEOTIDE EXCHANGE FACTOR MSS4"/>
    <property type="match status" value="1"/>
</dbReference>
<gene>
    <name evidence="5" type="ORF">J3Q64DRAFT_1727259</name>
</gene>
<dbReference type="InterPro" id="IPR011057">
    <property type="entry name" value="Mss4-like_sf"/>
</dbReference>
<dbReference type="PROSITE" id="PS51796">
    <property type="entry name" value="MSS4"/>
    <property type="match status" value="1"/>
</dbReference>
<evidence type="ECO:0000256" key="1">
    <source>
        <dbReference type="ARBA" id="ARBA00022448"/>
    </source>
</evidence>
<evidence type="ECO:0000256" key="4">
    <source>
        <dbReference type="SAM" id="Phobius"/>
    </source>
</evidence>
<keyword evidence="2" id="KW-0344">Guanine-nucleotide releasing factor</keyword>
<dbReference type="Proteomes" id="UP001448207">
    <property type="component" value="Unassembled WGS sequence"/>
</dbReference>
<dbReference type="InterPro" id="IPR011323">
    <property type="entry name" value="Mss4/transl-control_tumour"/>
</dbReference>
<dbReference type="PANTHER" id="PTHR13276">
    <property type="entry name" value="GUANINE NUCLEOTIDE EXCHANGE FACTOR MSS4"/>
    <property type="match status" value="1"/>
</dbReference>
<keyword evidence="3" id="KW-0653">Protein transport</keyword>
<protein>
    <submittedName>
        <fullName evidence="5">Mss4-like protein</fullName>
    </submittedName>
</protein>
<sequence length="127" mass="15268">MYIHMCMCMYMYMCIWSPLSRDFFLFLFFIHSFSFYFIFWYPTKLSFPEQNLGLDIAQGTETRPEETHFWKLKDMMDFENIGFSKTVGTIKYLSCADCDIGPLGYHDTAVEPKEYLVSIRRARYRFS</sequence>
<reference evidence="5 6" key="1">
    <citation type="submission" date="2024-04" db="EMBL/GenBank/DDBJ databases">
        <title>Symmetric and asymmetric DNA N6-adenine methylation regulates different biological responses in Mucorales.</title>
        <authorList>
            <consortium name="Lawrence Berkeley National Laboratory"/>
            <person name="Lax C."/>
            <person name="Mondo S.J."/>
            <person name="Osorio-Concepcion M."/>
            <person name="Muszewska A."/>
            <person name="Corrochano-Luque M."/>
            <person name="Gutierrez G."/>
            <person name="Riley R."/>
            <person name="Lipzen A."/>
            <person name="Guo J."/>
            <person name="Hundley H."/>
            <person name="Amirebrahimi M."/>
            <person name="Ng V."/>
            <person name="Lorenzo-Gutierrez D."/>
            <person name="Binder U."/>
            <person name="Yang J."/>
            <person name="Song Y."/>
            <person name="Canovas D."/>
            <person name="Navarro E."/>
            <person name="Freitag M."/>
            <person name="Gabaldon T."/>
            <person name="Grigoriev I.V."/>
            <person name="Corrochano L.M."/>
            <person name="Nicolas F.E."/>
            <person name="Garre V."/>
        </authorList>
    </citation>
    <scope>NUCLEOTIDE SEQUENCE [LARGE SCALE GENOMIC DNA]</scope>
    <source>
        <strain evidence="5 6">L51</strain>
    </source>
</reference>
<dbReference type="InterPro" id="IPR007515">
    <property type="entry name" value="Mss4"/>
</dbReference>
<accession>A0ABR3B9S2</accession>